<dbReference type="InterPro" id="IPR036779">
    <property type="entry name" value="LysM_dom_sf"/>
</dbReference>
<evidence type="ECO:0000313" key="4">
    <source>
        <dbReference type="EMBL" id="BAO29100.1"/>
    </source>
</evidence>
<gene>
    <name evidence="4" type="ORF">SUTH_01300</name>
</gene>
<feature type="domain" description="LysM" evidence="3">
    <location>
        <begin position="208"/>
        <end position="263"/>
    </location>
</feature>
<sequence>MIKSPSGVTVPNTDKRNRFKATVIAAALAVLPLAASAAGLGKITVLSAMGQPLRAELEVTATRDEAPSLVARVAAVEAFRQAGIEYSSALATLRFSRDIKERGGRRYLEVTTDRPLNEPFIDMLVELNWASGRLVREYTFLLDPPDLAPRTAPAPVAAPEVRTEPAIAKPAEKPATAMPAQAQPVIDSRPAASKPMAEKPAAKPAGGGSRTVVSGDTLGKIAAQTRPEGVSLDQMLVSLFRSNKDAFDGGNMNRLKAGKILSIPDAETVGGVSAGEAHKEVIAQAADFNAYRKRLASAAAAEPARDQVAKQSVSGKIAPKVEDKAPAATGKDKLEVSRTEAAKDAKGKPLQGRIATLEEDIVARDRALKEASSRIADLEKNLNDLKRLAELKSQAGTDLQKQAQAAKPAPAEVKKPDAPAPAPAKLAEAPKAAEPAKPAEASKAVEPPKPAEAAKPAEAPKPGEAAKPADAAAAAKPAEEGAKPAEAPKPPAPKKKFVPPPPPPPEPDFIEENAPLVFGGGAVLALLFGWLGISALRKKRAAAAEANATMAETDLSAHSVFSTTTVAPPPSEQEPSQFSSTGMGMAAHQETVDPVVEADTFLAFGRDAQAEEILLEALKADPQRQAVHLKLLDIYAARKNVSQFESVAKELHILTGGTGANWEKAATMGAGLDPANSLYTSMSSEAAASAAPEMDATTVFQAAPAIEQPAPQAAEAAPTEAAALDFDLDIGTAGPAEAAPMAEAEAVALDFDLDLGAPEAAQAPAMAPAAEVKSESAGLDINFDMPTKDSAAVGLDFPLAAETPAAAPEVPAAAPEVPAADSGSIDFEFDLGTPVAEAAPEPLSAVSLELPELAAAPAPAATPLDLGGISLELETPAASAGADAAQPDNPEVATKLELAMAYEEMGDRDGARELYQEALAEGSPAQQQAARAKLDGLG</sequence>
<feature type="compositionally biased region" description="Basic and acidic residues" evidence="2">
    <location>
        <begin position="319"/>
        <end position="347"/>
    </location>
</feature>
<organism evidence="4 5">
    <name type="scientific">Sulfuritalea hydrogenivorans sk43H</name>
    <dbReference type="NCBI Taxonomy" id="1223802"/>
    <lineage>
        <taxon>Bacteria</taxon>
        <taxon>Pseudomonadati</taxon>
        <taxon>Pseudomonadota</taxon>
        <taxon>Betaproteobacteria</taxon>
        <taxon>Nitrosomonadales</taxon>
        <taxon>Sterolibacteriaceae</taxon>
        <taxon>Sulfuritalea</taxon>
    </lineage>
</organism>
<dbReference type="InterPro" id="IPR038440">
    <property type="entry name" value="FimV_C_sf"/>
</dbReference>
<keyword evidence="1" id="KW-0175">Coiled coil</keyword>
<dbReference type="OrthoDB" id="5298707at2"/>
<dbReference type="NCBIfam" id="TIGR03505">
    <property type="entry name" value="FimV_core"/>
    <property type="match status" value="1"/>
</dbReference>
<evidence type="ECO:0000313" key="5">
    <source>
        <dbReference type="Proteomes" id="UP000031637"/>
    </source>
</evidence>
<dbReference type="InterPro" id="IPR020011">
    <property type="entry name" value="FimV_C"/>
</dbReference>
<dbReference type="InterPro" id="IPR020012">
    <property type="entry name" value="LysM_FimV"/>
</dbReference>
<feature type="region of interest" description="Disordered" evidence="2">
    <location>
        <begin position="189"/>
        <end position="213"/>
    </location>
</feature>
<reference evidence="4 5" key="1">
    <citation type="journal article" date="2014" name="Syst. Appl. Microbiol.">
        <title>Complete genomes of freshwater sulfur oxidizers Sulfuricella denitrificans skB26 and Sulfuritalea hydrogenivorans sk43H: genetic insights into the sulfur oxidation pathway of betaproteobacteria.</title>
        <authorList>
            <person name="Watanabe T."/>
            <person name="Kojima H."/>
            <person name="Fukui M."/>
        </authorList>
    </citation>
    <scope>NUCLEOTIDE SEQUENCE [LARGE SCALE GENOMIC DNA]</scope>
    <source>
        <strain evidence="4">DSM22779</strain>
    </source>
</reference>
<dbReference type="PROSITE" id="PS51782">
    <property type="entry name" value="LYSM"/>
    <property type="match status" value="1"/>
</dbReference>
<dbReference type="Gene3D" id="1.20.58.2200">
    <property type="match status" value="1"/>
</dbReference>
<accession>W0SE96</accession>
<dbReference type="EMBL" id="AP012547">
    <property type="protein sequence ID" value="BAO29100.1"/>
    <property type="molecule type" value="Genomic_DNA"/>
</dbReference>
<dbReference type="STRING" id="1223802.SUTH_01300"/>
<evidence type="ECO:0000256" key="2">
    <source>
        <dbReference type="SAM" id="MobiDB-lite"/>
    </source>
</evidence>
<dbReference type="KEGG" id="shd:SUTH_01300"/>
<feature type="compositionally biased region" description="Low complexity" evidence="2">
    <location>
        <begin position="423"/>
        <end position="476"/>
    </location>
</feature>
<evidence type="ECO:0000256" key="1">
    <source>
        <dbReference type="SAM" id="Coils"/>
    </source>
</evidence>
<dbReference type="Gene3D" id="3.10.350.10">
    <property type="entry name" value="LysM domain"/>
    <property type="match status" value="1"/>
</dbReference>
<feature type="region of interest" description="Disordered" evidence="2">
    <location>
        <begin position="299"/>
        <end position="349"/>
    </location>
</feature>
<dbReference type="NCBIfam" id="TIGR03504">
    <property type="entry name" value="FimV_Cterm"/>
    <property type="match status" value="1"/>
</dbReference>
<keyword evidence="5" id="KW-1185">Reference proteome</keyword>
<dbReference type="InterPro" id="IPR057840">
    <property type="entry name" value="FimV_N"/>
</dbReference>
<feature type="region of interest" description="Disordered" evidence="2">
    <location>
        <begin position="919"/>
        <end position="938"/>
    </location>
</feature>
<dbReference type="CDD" id="cd00118">
    <property type="entry name" value="LysM"/>
    <property type="match status" value="1"/>
</dbReference>
<dbReference type="HOGENOM" id="CLU_007099_0_0_4"/>
<dbReference type="Pfam" id="PF25800">
    <property type="entry name" value="FimV_N"/>
    <property type="match status" value="1"/>
</dbReference>
<dbReference type="InterPro" id="IPR018392">
    <property type="entry name" value="LysM"/>
</dbReference>
<feature type="coiled-coil region" evidence="1">
    <location>
        <begin position="361"/>
        <end position="395"/>
    </location>
</feature>
<dbReference type="AlphaFoldDB" id="W0SE96"/>
<proteinExistence type="predicted"/>
<name>W0SE96_9PROT</name>
<feature type="region of interest" description="Disordered" evidence="2">
    <location>
        <begin position="396"/>
        <end position="512"/>
    </location>
</feature>
<feature type="compositionally biased region" description="Pro residues" evidence="2">
    <location>
        <begin position="498"/>
        <end position="507"/>
    </location>
</feature>
<evidence type="ECO:0000259" key="3">
    <source>
        <dbReference type="PROSITE" id="PS51782"/>
    </source>
</evidence>
<protein>
    <recommendedName>
        <fullName evidence="3">LysM domain-containing protein</fullName>
    </recommendedName>
</protein>
<dbReference type="Proteomes" id="UP000031637">
    <property type="component" value="Chromosome"/>
</dbReference>